<name>A0A5D2RIK9_GOSTO</name>
<dbReference type="AlphaFoldDB" id="A0A5D2RIK9"/>
<evidence type="ECO:0000313" key="2">
    <source>
        <dbReference type="Proteomes" id="UP000322667"/>
    </source>
</evidence>
<dbReference type="EMBL" id="CM017611">
    <property type="protein sequence ID" value="TYI39988.1"/>
    <property type="molecule type" value="Genomic_DNA"/>
</dbReference>
<gene>
    <name evidence="1" type="ORF">ES332_A02G133100v1</name>
</gene>
<keyword evidence="2" id="KW-1185">Reference proteome</keyword>
<accession>A0A5D2RIK9</accession>
<proteinExistence type="predicted"/>
<dbReference type="Proteomes" id="UP000322667">
    <property type="component" value="Chromosome A02"/>
</dbReference>
<organism evidence="1 2">
    <name type="scientific">Gossypium tomentosum</name>
    <name type="common">Hawaiian cotton</name>
    <name type="synonym">Gossypium sandvicense</name>
    <dbReference type="NCBI Taxonomy" id="34277"/>
    <lineage>
        <taxon>Eukaryota</taxon>
        <taxon>Viridiplantae</taxon>
        <taxon>Streptophyta</taxon>
        <taxon>Embryophyta</taxon>
        <taxon>Tracheophyta</taxon>
        <taxon>Spermatophyta</taxon>
        <taxon>Magnoliopsida</taxon>
        <taxon>eudicotyledons</taxon>
        <taxon>Gunneridae</taxon>
        <taxon>Pentapetalae</taxon>
        <taxon>rosids</taxon>
        <taxon>malvids</taxon>
        <taxon>Malvales</taxon>
        <taxon>Malvaceae</taxon>
        <taxon>Malvoideae</taxon>
        <taxon>Gossypium</taxon>
    </lineage>
</organism>
<sequence length="50" mass="5692">MSLLSGCGCFQNYRFLELHMSYNAQQNILHCSLVPLAKNQISHSSVFCTR</sequence>
<protein>
    <submittedName>
        <fullName evidence="1">Uncharacterized protein</fullName>
    </submittedName>
</protein>
<evidence type="ECO:0000313" key="1">
    <source>
        <dbReference type="EMBL" id="TYI39988.1"/>
    </source>
</evidence>
<reference evidence="1 2" key="1">
    <citation type="submission" date="2019-07" db="EMBL/GenBank/DDBJ databases">
        <title>WGS assembly of Gossypium tomentosum.</title>
        <authorList>
            <person name="Chen Z.J."/>
            <person name="Sreedasyam A."/>
            <person name="Ando A."/>
            <person name="Song Q."/>
            <person name="De L."/>
            <person name="Hulse-Kemp A."/>
            <person name="Ding M."/>
            <person name="Ye W."/>
            <person name="Kirkbride R."/>
            <person name="Jenkins J."/>
            <person name="Plott C."/>
            <person name="Lovell J."/>
            <person name="Lin Y.-M."/>
            <person name="Vaughn R."/>
            <person name="Liu B."/>
            <person name="Li W."/>
            <person name="Simpson S."/>
            <person name="Scheffler B."/>
            <person name="Saski C."/>
            <person name="Grover C."/>
            <person name="Hu G."/>
            <person name="Conover J."/>
            <person name="Carlson J."/>
            <person name="Shu S."/>
            <person name="Boston L."/>
            <person name="Williams M."/>
            <person name="Peterson D."/>
            <person name="Mcgee K."/>
            <person name="Jones D."/>
            <person name="Wendel J."/>
            <person name="Stelly D."/>
            <person name="Grimwood J."/>
            <person name="Schmutz J."/>
        </authorList>
    </citation>
    <scope>NUCLEOTIDE SEQUENCE [LARGE SCALE GENOMIC DNA]</scope>
    <source>
        <strain evidence="1">7179.01</strain>
    </source>
</reference>